<dbReference type="Proteomes" id="UP001153076">
    <property type="component" value="Unassembled WGS sequence"/>
</dbReference>
<dbReference type="OrthoDB" id="1730395at2759"/>
<dbReference type="EMBL" id="JAKOGI010002497">
    <property type="protein sequence ID" value="KAJ8421858.1"/>
    <property type="molecule type" value="Genomic_DNA"/>
</dbReference>
<dbReference type="PANTHER" id="PTHR36482:SF6">
    <property type="entry name" value="JASMONATE-INDUCED PROTEIN HOMOLOG"/>
    <property type="match status" value="1"/>
</dbReference>
<comment type="caution">
    <text evidence="1">The sequence shown here is derived from an EMBL/GenBank/DDBJ whole genome shotgun (WGS) entry which is preliminary data.</text>
</comment>
<keyword evidence="3" id="KW-1185">Reference proteome</keyword>
<name>A0A9Q1GKV9_9CARY</name>
<evidence type="ECO:0000313" key="2">
    <source>
        <dbReference type="EMBL" id="KAJ8425166.1"/>
    </source>
</evidence>
<dbReference type="PANTHER" id="PTHR36482">
    <property type="entry name" value="OSJNBA0024J22.15 PROTEIN"/>
    <property type="match status" value="1"/>
</dbReference>
<dbReference type="AlphaFoldDB" id="A0A9Q1GKV9"/>
<accession>A0A9Q1GKV9</accession>
<dbReference type="InterPro" id="IPR053085">
    <property type="entry name" value="Jasmonate-induced_protein"/>
</dbReference>
<proteinExistence type="predicted"/>
<sequence>MPSNPQGSIPRKHQVIIDEMMTGEAGDVGDMLQKKAGKRGVIKQGFMFNDMLKEEQSKQGVGFSDMLNEAGNQGVIFNVQGVVFGDMLKKQVGKQGVVFSLQGVFFSDMSQEQAGKQGVNGNDSMNRAEHNITQARGIAKLVRGDEFAPETIRQGGYASFVTKNSRGYVIYDGTNVQGGPHNCAWVLAWCVHSDGHGNQVYVECGAKGNITAMPDYQIYKNLDAFGSSSTYVDAKTNTDASAQIQAICTTPRLGCVFDLGGNKSCAKSSSIDQIEMRFLADDQHML</sequence>
<organism evidence="1 3">
    <name type="scientific">Carnegiea gigantea</name>
    <dbReference type="NCBI Taxonomy" id="171969"/>
    <lineage>
        <taxon>Eukaryota</taxon>
        <taxon>Viridiplantae</taxon>
        <taxon>Streptophyta</taxon>
        <taxon>Embryophyta</taxon>
        <taxon>Tracheophyta</taxon>
        <taxon>Spermatophyta</taxon>
        <taxon>Magnoliopsida</taxon>
        <taxon>eudicotyledons</taxon>
        <taxon>Gunneridae</taxon>
        <taxon>Pentapetalae</taxon>
        <taxon>Caryophyllales</taxon>
        <taxon>Cactineae</taxon>
        <taxon>Cactaceae</taxon>
        <taxon>Cactoideae</taxon>
        <taxon>Echinocereeae</taxon>
        <taxon>Carnegiea</taxon>
    </lineage>
</organism>
<gene>
    <name evidence="1" type="ORF">Cgig2_024528</name>
    <name evidence="2" type="ORF">Cgig2_031559</name>
</gene>
<evidence type="ECO:0000313" key="1">
    <source>
        <dbReference type="EMBL" id="KAJ8421858.1"/>
    </source>
</evidence>
<reference evidence="1" key="1">
    <citation type="submission" date="2022-04" db="EMBL/GenBank/DDBJ databases">
        <title>Carnegiea gigantea Genome sequencing and assembly v2.</title>
        <authorList>
            <person name="Copetti D."/>
            <person name="Sanderson M.J."/>
            <person name="Burquez A."/>
            <person name="Wojciechowski M.F."/>
        </authorList>
    </citation>
    <scope>NUCLEOTIDE SEQUENCE</scope>
    <source>
        <strain evidence="1">SGP5-SGP5p</strain>
        <tissue evidence="1">Aerial part</tissue>
    </source>
</reference>
<dbReference type="EMBL" id="JAKOGI010001527">
    <property type="protein sequence ID" value="KAJ8425166.1"/>
    <property type="molecule type" value="Genomic_DNA"/>
</dbReference>
<evidence type="ECO:0000313" key="3">
    <source>
        <dbReference type="Proteomes" id="UP001153076"/>
    </source>
</evidence>
<protein>
    <submittedName>
        <fullName evidence="1">Uncharacterized protein</fullName>
    </submittedName>
</protein>